<accession>A0A1G9J408</accession>
<dbReference type="InterPro" id="IPR000504">
    <property type="entry name" value="RRM_dom"/>
</dbReference>
<dbReference type="SMART" id="SM00360">
    <property type="entry name" value="RRM"/>
    <property type="match status" value="1"/>
</dbReference>
<proteinExistence type="predicted"/>
<keyword evidence="1" id="KW-0694">RNA-binding</keyword>
<protein>
    <submittedName>
        <fullName evidence="3">RNA recognition motif. (A.k.a. RRM, RBD, or RNP domain)</fullName>
    </submittedName>
</protein>
<dbReference type="Proteomes" id="UP000199053">
    <property type="component" value="Unassembled WGS sequence"/>
</dbReference>
<dbReference type="InterPro" id="IPR012677">
    <property type="entry name" value="Nucleotide-bd_a/b_plait_sf"/>
</dbReference>
<dbReference type="AlphaFoldDB" id="A0A1G9J408"/>
<keyword evidence="4" id="KW-1185">Reference proteome</keyword>
<dbReference type="Gene3D" id="3.30.70.330">
    <property type="match status" value="1"/>
</dbReference>
<dbReference type="CDD" id="cd21608">
    <property type="entry name" value="RRM2_NsCP33_like"/>
    <property type="match status" value="1"/>
</dbReference>
<organism evidence="3 4">
    <name type="scientific">Maridesulfovibrio ferrireducens</name>
    <dbReference type="NCBI Taxonomy" id="246191"/>
    <lineage>
        <taxon>Bacteria</taxon>
        <taxon>Pseudomonadati</taxon>
        <taxon>Thermodesulfobacteriota</taxon>
        <taxon>Desulfovibrionia</taxon>
        <taxon>Desulfovibrionales</taxon>
        <taxon>Desulfovibrionaceae</taxon>
        <taxon>Maridesulfovibrio</taxon>
    </lineage>
</organism>
<evidence type="ECO:0000259" key="2">
    <source>
        <dbReference type="PROSITE" id="PS50102"/>
    </source>
</evidence>
<dbReference type="InterPro" id="IPR048289">
    <property type="entry name" value="RRM2_NsCP33-like"/>
</dbReference>
<dbReference type="InterPro" id="IPR035979">
    <property type="entry name" value="RBD_domain_sf"/>
</dbReference>
<name>A0A1G9J408_9BACT</name>
<sequence>MSKNIYVGNLPWSASEDDVRAAFEAFGEVISVKLIEDRETGRPRGFGFVEMDDAGALEAIDNLDGKDFDGRNLKVNEAKPRAERPRW</sequence>
<dbReference type="PROSITE" id="PS50102">
    <property type="entry name" value="RRM"/>
    <property type="match status" value="1"/>
</dbReference>
<dbReference type="STRING" id="246191.SAMN05660337_2639"/>
<reference evidence="4" key="1">
    <citation type="submission" date="2016-10" db="EMBL/GenBank/DDBJ databases">
        <authorList>
            <person name="Varghese N."/>
            <person name="Submissions S."/>
        </authorList>
    </citation>
    <scope>NUCLEOTIDE SEQUENCE [LARGE SCALE GENOMIC DNA]</scope>
    <source>
        <strain evidence="4">DSM 16995</strain>
    </source>
</reference>
<dbReference type="OrthoDB" id="9798855at2"/>
<dbReference type="InterPro" id="IPR052462">
    <property type="entry name" value="SLIRP/GR-RBP-like"/>
</dbReference>
<feature type="domain" description="RRM" evidence="2">
    <location>
        <begin position="3"/>
        <end position="80"/>
    </location>
</feature>
<dbReference type="PANTHER" id="PTHR48027">
    <property type="entry name" value="HETEROGENEOUS NUCLEAR RIBONUCLEOPROTEIN 87F-RELATED"/>
    <property type="match status" value="1"/>
</dbReference>
<evidence type="ECO:0000313" key="4">
    <source>
        <dbReference type="Proteomes" id="UP000199053"/>
    </source>
</evidence>
<dbReference type="RefSeq" id="WP_085101829.1">
    <property type="nucleotide sequence ID" value="NZ_FNGA01000004.1"/>
</dbReference>
<evidence type="ECO:0000313" key="3">
    <source>
        <dbReference type="EMBL" id="SDL32258.1"/>
    </source>
</evidence>
<dbReference type="SUPFAM" id="SSF54928">
    <property type="entry name" value="RNA-binding domain, RBD"/>
    <property type="match status" value="1"/>
</dbReference>
<evidence type="ECO:0000256" key="1">
    <source>
        <dbReference type="ARBA" id="ARBA00022884"/>
    </source>
</evidence>
<dbReference type="EMBL" id="FNGA01000004">
    <property type="protein sequence ID" value="SDL32258.1"/>
    <property type="molecule type" value="Genomic_DNA"/>
</dbReference>
<dbReference type="GO" id="GO:0003723">
    <property type="term" value="F:RNA binding"/>
    <property type="evidence" value="ECO:0007669"/>
    <property type="project" value="UniProtKB-KW"/>
</dbReference>
<dbReference type="Pfam" id="PF00076">
    <property type="entry name" value="RRM_1"/>
    <property type="match status" value="1"/>
</dbReference>
<gene>
    <name evidence="3" type="ORF">SAMN05660337_2639</name>
</gene>